<dbReference type="AlphaFoldDB" id="A0AAN6Z308"/>
<keyword evidence="4" id="KW-1185">Reference proteome</keyword>
<evidence type="ECO:0000313" key="3">
    <source>
        <dbReference type="EMBL" id="KAK4123112.1"/>
    </source>
</evidence>
<dbReference type="Proteomes" id="UP001302602">
    <property type="component" value="Unassembled WGS sequence"/>
</dbReference>
<evidence type="ECO:0000313" key="4">
    <source>
        <dbReference type="Proteomes" id="UP001302602"/>
    </source>
</evidence>
<dbReference type="InterPro" id="IPR001138">
    <property type="entry name" value="Zn2Cys6_DnaBD"/>
</dbReference>
<dbReference type="RefSeq" id="XP_062646883.1">
    <property type="nucleotide sequence ID" value="XM_062797499.1"/>
</dbReference>
<accession>A0AAN6Z308</accession>
<keyword evidence="1" id="KW-0539">Nucleus</keyword>
<protein>
    <recommendedName>
        <fullName evidence="5">Zn(2)-C6 fungal-type domain-containing protein</fullName>
    </recommendedName>
</protein>
<comment type="caution">
    <text evidence="3">The sequence shown here is derived from an EMBL/GenBank/DDBJ whole genome shotgun (WGS) entry which is preliminary data.</text>
</comment>
<dbReference type="CDD" id="cd00067">
    <property type="entry name" value="GAL4"/>
    <property type="match status" value="1"/>
</dbReference>
<evidence type="ECO:0000256" key="2">
    <source>
        <dbReference type="SAM" id="MobiDB-lite"/>
    </source>
</evidence>
<proteinExistence type="predicted"/>
<evidence type="ECO:0008006" key="5">
    <source>
        <dbReference type="Google" id="ProtNLM"/>
    </source>
</evidence>
<organism evidence="3 4">
    <name type="scientific">Parathielavia appendiculata</name>
    <dbReference type="NCBI Taxonomy" id="2587402"/>
    <lineage>
        <taxon>Eukaryota</taxon>
        <taxon>Fungi</taxon>
        <taxon>Dikarya</taxon>
        <taxon>Ascomycota</taxon>
        <taxon>Pezizomycotina</taxon>
        <taxon>Sordariomycetes</taxon>
        <taxon>Sordariomycetidae</taxon>
        <taxon>Sordariales</taxon>
        <taxon>Chaetomiaceae</taxon>
        <taxon>Parathielavia</taxon>
    </lineage>
</organism>
<reference evidence="3" key="1">
    <citation type="journal article" date="2023" name="Mol. Phylogenet. Evol.">
        <title>Genome-scale phylogeny and comparative genomics of the fungal order Sordariales.</title>
        <authorList>
            <person name="Hensen N."/>
            <person name="Bonometti L."/>
            <person name="Westerberg I."/>
            <person name="Brannstrom I.O."/>
            <person name="Guillou S."/>
            <person name="Cros-Aarteil S."/>
            <person name="Calhoun S."/>
            <person name="Haridas S."/>
            <person name="Kuo A."/>
            <person name="Mondo S."/>
            <person name="Pangilinan J."/>
            <person name="Riley R."/>
            <person name="LaButti K."/>
            <person name="Andreopoulos B."/>
            <person name="Lipzen A."/>
            <person name="Chen C."/>
            <person name="Yan M."/>
            <person name="Daum C."/>
            <person name="Ng V."/>
            <person name="Clum A."/>
            <person name="Steindorff A."/>
            <person name="Ohm R.A."/>
            <person name="Martin F."/>
            <person name="Silar P."/>
            <person name="Natvig D.O."/>
            <person name="Lalanne C."/>
            <person name="Gautier V."/>
            <person name="Ament-Velasquez S.L."/>
            <person name="Kruys A."/>
            <person name="Hutchinson M.I."/>
            <person name="Powell A.J."/>
            <person name="Barry K."/>
            <person name="Miller A.N."/>
            <person name="Grigoriev I.V."/>
            <person name="Debuchy R."/>
            <person name="Gladieux P."/>
            <person name="Hiltunen Thoren M."/>
            <person name="Johannesson H."/>
        </authorList>
    </citation>
    <scope>NUCLEOTIDE SEQUENCE</scope>
    <source>
        <strain evidence="3">CBS 731.68</strain>
    </source>
</reference>
<dbReference type="GeneID" id="87834278"/>
<feature type="region of interest" description="Disordered" evidence="2">
    <location>
        <begin position="254"/>
        <end position="283"/>
    </location>
</feature>
<dbReference type="GO" id="GO:0008270">
    <property type="term" value="F:zinc ion binding"/>
    <property type="evidence" value="ECO:0007669"/>
    <property type="project" value="InterPro"/>
</dbReference>
<dbReference type="EMBL" id="MU853229">
    <property type="protein sequence ID" value="KAK4123112.1"/>
    <property type="molecule type" value="Genomic_DNA"/>
</dbReference>
<name>A0AAN6Z308_9PEZI</name>
<dbReference type="GO" id="GO:0000981">
    <property type="term" value="F:DNA-binding transcription factor activity, RNA polymerase II-specific"/>
    <property type="evidence" value="ECO:0007669"/>
    <property type="project" value="InterPro"/>
</dbReference>
<evidence type="ECO:0000256" key="1">
    <source>
        <dbReference type="ARBA" id="ARBA00023242"/>
    </source>
</evidence>
<reference evidence="3" key="2">
    <citation type="submission" date="2023-05" db="EMBL/GenBank/DDBJ databases">
        <authorList>
            <consortium name="Lawrence Berkeley National Laboratory"/>
            <person name="Steindorff A."/>
            <person name="Hensen N."/>
            <person name="Bonometti L."/>
            <person name="Westerberg I."/>
            <person name="Brannstrom I.O."/>
            <person name="Guillou S."/>
            <person name="Cros-Aarteil S."/>
            <person name="Calhoun S."/>
            <person name="Haridas S."/>
            <person name="Kuo A."/>
            <person name="Mondo S."/>
            <person name="Pangilinan J."/>
            <person name="Riley R."/>
            <person name="Labutti K."/>
            <person name="Andreopoulos B."/>
            <person name="Lipzen A."/>
            <person name="Chen C."/>
            <person name="Yanf M."/>
            <person name="Daum C."/>
            <person name="Ng V."/>
            <person name="Clum A."/>
            <person name="Ohm R."/>
            <person name="Martin F."/>
            <person name="Silar P."/>
            <person name="Natvig D."/>
            <person name="Lalanne C."/>
            <person name="Gautier V."/>
            <person name="Ament-Velasquez S.L."/>
            <person name="Kruys A."/>
            <person name="Hutchinson M.I."/>
            <person name="Powell A.J."/>
            <person name="Barry K."/>
            <person name="Miller A.N."/>
            <person name="Grigoriev I.V."/>
            <person name="Debuchy R."/>
            <person name="Gladieux P."/>
            <person name="Thoren M.H."/>
            <person name="Johannesson H."/>
        </authorList>
    </citation>
    <scope>NUCLEOTIDE SEQUENCE</scope>
    <source>
        <strain evidence="3">CBS 731.68</strain>
    </source>
</reference>
<gene>
    <name evidence="3" type="ORF">N657DRAFT_718339</name>
</gene>
<sequence>MEQPMKPILGSVVAGRLKKGMVVERPCDLMQPTCTQCVKAGLKCTGHDTRRVFVVITPGCRQAGYRARAGARTLGITDPSLLARPEDERSIINLSREAFYPAGRPLPASAVRSYTCTWAETVRKIRHGGVERMFREPSTLYRKASCALSPPGNERQLAHEAPRPHHAGEHAGELALFITRTPAAHLDGDAHHMFADERMELHLTLSNSEWKTTPWAAIPKNFKDIPVDVLVDMRGLVQTYDKIQSCTEASEQATHDLGSLATRDPASATRHARPEESRQLPADPADLVTHVAQVHGMILFWTTSLVLDSIPRVVSGPQAKPPEPANPAQHVRRVVDAIPILLRSDAELYGQQSAAVPLEVALNYTTAFGSLSHESGELVEALKSLKEECSGSSAMAS</sequence>